<name>A0ABP6LVM9_9MICC</name>
<protein>
    <submittedName>
        <fullName evidence="1">Uncharacterized protein</fullName>
    </submittedName>
</protein>
<keyword evidence="2" id="KW-1185">Reference proteome</keyword>
<accession>A0ABP6LVM9</accession>
<dbReference type="EMBL" id="BAAAVT010000007">
    <property type="protein sequence ID" value="GAA3061632.1"/>
    <property type="molecule type" value="Genomic_DNA"/>
</dbReference>
<reference evidence="2" key="1">
    <citation type="journal article" date="2019" name="Int. J. Syst. Evol. Microbiol.">
        <title>The Global Catalogue of Microorganisms (GCM) 10K type strain sequencing project: providing services to taxonomists for standard genome sequencing and annotation.</title>
        <authorList>
            <consortium name="The Broad Institute Genomics Platform"/>
            <consortium name="The Broad Institute Genome Sequencing Center for Infectious Disease"/>
            <person name="Wu L."/>
            <person name="Ma J."/>
        </authorList>
    </citation>
    <scope>NUCLEOTIDE SEQUENCE [LARGE SCALE GENOMIC DNA]</scope>
    <source>
        <strain evidence="2">JCM 14309</strain>
    </source>
</reference>
<gene>
    <name evidence="1" type="ORF">GCM10010529_13930</name>
</gene>
<comment type="caution">
    <text evidence="1">The sequence shown here is derived from an EMBL/GenBank/DDBJ whole genome shotgun (WGS) entry which is preliminary data.</text>
</comment>
<sequence>MRRSSLSCTVLALGGPAATLLDLTAGGHIRITGASEPASAGARKGTADGKDTGFVIARFRSAASRITC</sequence>
<proteinExistence type="predicted"/>
<dbReference type="Proteomes" id="UP001500236">
    <property type="component" value="Unassembled WGS sequence"/>
</dbReference>
<evidence type="ECO:0000313" key="2">
    <source>
        <dbReference type="Proteomes" id="UP001500236"/>
    </source>
</evidence>
<evidence type="ECO:0000313" key="1">
    <source>
        <dbReference type="EMBL" id="GAA3061632.1"/>
    </source>
</evidence>
<dbReference type="RefSeq" id="WP_344684357.1">
    <property type="nucleotide sequence ID" value="NZ_BAAAVT010000007.1"/>
</dbReference>
<organism evidence="1 2">
    <name type="scientific">Nesterenkonia aethiopica</name>
    <dbReference type="NCBI Taxonomy" id="269144"/>
    <lineage>
        <taxon>Bacteria</taxon>
        <taxon>Bacillati</taxon>
        <taxon>Actinomycetota</taxon>
        <taxon>Actinomycetes</taxon>
        <taxon>Micrococcales</taxon>
        <taxon>Micrococcaceae</taxon>
        <taxon>Nesterenkonia</taxon>
    </lineage>
</organism>